<dbReference type="EMBL" id="BOMP01000167">
    <property type="protein sequence ID" value="GIE45575.1"/>
    <property type="molecule type" value="Genomic_DNA"/>
</dbReference>
<reference evidence="1 2" key="1">
    <citation type="submission" date="2021-01" db="EMBL/GenBank/DDBJ databases">
        <title>Whole genome shotgun sequence of Actinoplanes lobatus NBRC 12513.</title>
        <authorList>
            <person name="Komaki H."/>
            <person name="Tamura T."/>
        </authorList>
    </citation>
    <scope>NUCLEOTIDE SEQUENCE [LARGE SCALE GENOMIC DNA]</scope>
    <source>
        <strain evidence="1 2">NBRC 12513</strain>
    </source>
</reference>
<accession>A0ABQ4AXR8</accession>
<evidence type="ECO:0000313" key="1">
    <source>
        <dbReference type="EMBL" id="GIE45575.1"/>
    </source>
</evidence>
<organism evidence="1 2">
    <name type="scientific">Actinoplanes lobatus</name>
    <dbReference type="NCBI Taxonomy" id="113568"/>
    <lineage>
        <taxon>Bacteria</taxon>
        <taxon>Bacillati</taxon>
        <taxon>Actinomycetota</taxon>
        <taxon>Actinomycetes</taxon>
        <taxon>Micromonosporales</taxon>
        <taxon>Micromonosporaceae</taxon>
        <taxon>Actinoplanes</taxon>
    </lineage>
</organism>
<protein>
    <submittedName>
        <fullName evidence="1">Uncharacterized protein</fullName>
    </submittedName>
</protein>
<evidence type="ECO:0000313" key="2">
    <source>
        <dbReference type="Proteomes" id="UP000631312"/>
    </source>
</evidence>
<gene>
    <name evidence="1" type="ORF">Alo02nite_84730</name>
</gene>
<name>A0ABQ4AXR8_9ACTN</name>
<proteinExistence type="predicted"/>
<comment type="caution">
    <text evidence="1">The sequence shown here is derived from an EMBL/GenBank/DDBJ whole genome shotgun (WGS) entry which is preliminary data.</text>
</comment>
<dbReference type="Proteomes" id="UP000631312">
    <property type="component" value="Unassembled WGS sequence"/>
</dbReference>
<keyword evidence="2" id="KW-1185">Reference proteome</keyword>
<sequence length="113" mass="12171">MTALPTRAFTPGLKARALARIPVAGRARLDIHESRRVDSGYSAAVDARCTPERPRGSVEVVVIDRAENQVQLVEAAGPVLAVVHVVCLHDIKIFELGGQRHPISSLINAVCGW</sequence>